<dbReference type="PANTHER" id="PTHR47094:SF1">
    <property type="entry name" value="RING-TYPE E3 UBIQUITIN TRANSFERASE"/>
    <property type="match status" value="1"/>
</dbReference>
<dbReference type="EMBL" id="VAHF01000001">
    <property type="protein sequence ID" value="TXG72629.1"/>
    <property type="molecule type" value="Genomic_DNA"/>
</dbReference>
<evidence type="ECO:0000256" key="4">
    <source>
        <dbReference type="PROSITE-ProRule" id="PRU00175"/>
    </source>
</evidence>
<dbReference type="SMART" id="SM00184">
    <property type="entry name" value="RING"/>
    <property type="match status" value="1"/>
</dbReference>
<dbReference type="PROSITE" id="PS50089">
    <property type="entry name" value="ZF_RING_2"/>
    <property type="match status" value="1"/>
</dbReference>
<dbReference type="GO" id="GO:0061630">
    <property type="term" value="F:ubiquitin protein ligase activity"/>
    <property type="evidence" value="ECO:0007669"/>
    <property type="project" value="InterPro"/>
</dbReference>
<keyword evidence="1" id="KW-0479">Metal-binding</keyword>
<dbReference type="PROSITE" id="PS00518">
    <property type="entry name" value="ZF_RING_1"/>
    <property type="match status" value="1"/>
</dbReference>
<gene>
    <name evidence="6" type="ORF">EZV62_001208</name>
</gene>
<organism evidence="6 7">
    <name type="scientific">Acer yangbiense</name>
    <dbReference type="NCBI Taxonomy" id="1000413"/>
    <lineage>
        <taxon>Eukaryota</taxon>
        <taxon>Viridiplantae</taxon>
        <taxon>Streptophyta</taxon>
        <taxon>Embryophyta</taxon>
        <taxon>Tracheophyta</taxon>
        <taxon>Spermatophyta</taxon>
        <taxon>Magnoliopsida</taxon>
        <taxon>eudicotyledons</taxon>
        <taxon>Gunneridae</taxon>
        <taxon>Pentapetalae</taxon>
        <taxon>rosids</taxon>
        <taxon>malvids</taxon>
        <taxon>Sapindales</taxon>
        <taxon>Sapindaceae</taxon>
        <taxon>Hippocastanoideae</taxon>
        <taxon>Acereae</taxon>
        <taxon>Acer</taxon>
    </lineage>
</organism>
<name>A0A5C7IU23_9ROSI</name>
<feature type="domain" description="RING-type" evidence="5">
    <location>
        <begin position="219"/>
        <end position="257"/>
    </location>
</feature>
<proteinExistence type="predicted"/>
<evidence type="ECO:0000259" key="5">
    <source>
        <dbReference type="PROSITE" id="PS50089"/>
    </source>
</evidence>
<dbReference type="InterPro" id="IPR017907">
    <property type="entry name" value="Znf_RING_CS"/>
</dbReference>
<dbReference type="Gene3D" id="3.30.40.10">
    <property type="entry name" value="Zinc/RING finger domain, C3HC4 (zinc finger)"/>
    <property type="match status" value="1"/>
</dbReference>
<dbReference type="SUPFAM" id="SSF57850">
    <property type="entry name" value="RING/U-box"/>
    <property type="match status" value="1"/>
</dbReference>
<evidence type="ECO:0000313" key="6">
    <source>
        <dbReference type="EMBL" id="TXG72629.1"/>
    </source>
</evidence>
<keyword evidence="7" id="KW-1185">Reference proteome</keyword>
<dbReference type="InterPro" id="IPR013083">
    <property type="entry name" value="Znf_RING/FYVE/PHD"/>
</dbReference>
<dbReference type="InterPro" id="IPR049627">
    <property type="entry name" value="SLX8"/>
</dbReference>
<reference evidence="7" key="1">
    <citation type="journal article" date="2019" name="Gigascience">
        <title>De novo genome assembly of the endangered Acer yangbiense, a plant species with extremely small populations endemic to Yunnan Province, China.</title>
        <authorList>
            <person name="Yang J."/>
            <person name="Wariss H.M."/>
            <person name="Tao L."/>
            <person name="Zhang R."/>
            <person name="Yun Q."/>
            <person name="Hollingsworth P."/>
            <person name="Dao Z."/>
            <person name="Luo G."/>
            <person name="Guo H."/>
            <person name="Ma Y."/>
            <person name="Sun W."/>
        </authorList>
    </citation>
    <scope>NUCLEOTIDE SEQUENCE [LARGE SCALE GENOMIC DNA]</scope>
    <source>
        <strain evidence="7">cv. Malutang</strain>
    </source>
</reference>
<dbReference type="InterPro" id="IPR001841">
    <property type="entry name" value="Znf_RING"/>
</dbReference>
<dbReference type="Proteomes" id="UP000323000">
    <property type="component" value="Chromosome 1"/>
</dbReference>
<dbReference type="GO" id="GO:0032183">
    <property type="term" value="F:SUMO binding"/>
    <property type="evidence" value="ECO:0007669"/>
    <property type="project" value="TreeGrafter"/>
</dbReference>
<evidence type="ECO:0000313" key="7">
    <source>
        <dbReference type="Proteomes" id="UP000323000"/>
    </source>
</evidence>
<keyword evidence="2 4" id="KW-0863">Zinc-finger</keyword>
<dbReference type="PANTHER" id="PTHR47094">
    <property type="entry name" value="ELFLESS, ISOFORM B"/>
    <property type="match status" value="1"/>
</dbReference>
<evidence type="ECO:0000256" key="3">
    <source>
        <dbReference type="ARBA" id="ARBA00022833"/>
    </source>
</evidence>
<accession>A0A5C7IU23</accession>
<sequence>MSTQGLRQFIERDARRSIVPDFDLNIPPPAPTENMAPDCITFHASSQGFPAELHRGSQLQLRNSVEVIDDDIAIIDRSTFTEAKNNSRRNHSQFTDGLRDVLNEAGVLINSLSALLKLAIDVHSVFNLLSVHNKLFFSIKVNTYVVIKPRRTASDEAEDLCMIVGASKSKAPGEVSVHSKRLFILFITVLINFQSPVKNVLEPPEFPQNPVVVAPVFNCPICIGPLKDATTTRCGHIYCKECIEKAIAAQSKCPTCRKKLGKRGIFRVYLPPID</sequence>
<dbReference type="GO" id="GO:0006511">
    <property type="term" value="P:ubiquitin-dependent protein catabolic process"/>
    <property type="evidence" value="ECO:0007669"/>
    <property type="project" value="TreeGrafter"/>
</dbReference>
<dbReference type="AlphaFoldDB" id="A0A5C7IU23"/>
<keyword evidence="3" id="KW-0862">Zinc</keyword>
<dbReference type="GO" id="GO:0033768">
    <property type="term" value="C:SUMO-targeted ubiquitin ligase complex"/>
    <property type="evidence" value="ECO:0007669"/>
    <property type="project" value="TreeGrafter"/>
</dbReference>
<dbReference type="GO" id="GO:0008270">
    <property type="term" value="F:zinc ion binding"/>
    <property type="evidence" value="ECO:0007669"/>
    <property type="project" value="UniProtKB-KW"/>
</dbReference>
<comment type="caution">
    <text evidence="6">The sequence shown here is derived from an EMBL/GenBank/DDBJ whole genome shotgun (WGS) entry which is preliminary data.</text>
</comment>
<protein>
    <recommendedName>
        <fullName evidence="5">RING-type domain-containing protein</fullName>
    </recommendedName>
</protein>
<evidence type="ECO:0000256" key="2">
    <source>
        <dbReference type="ARBA" id="ARBA00022771"/>
    </source>
</evidence>
<dbReference type="OrthoDB" id="6105938at2759"/>
<dbReference type="Pfam" id="PF13923">
    <property type="entry name" value="zf-C3HC4_2"/>
    <property type="match status" value="1"/>
</dbReference>
<dbReference type="GO" id="GO:0140082">
    <property type="term" value="F:SUMO-ubiquitin ligase activity"/>
    <property type="evidence" value="ECO:0007669"/>
    <property type="project" value="TreeGrafter"/>
</dbReference>
<evidence type="ECO:0000256" key="1">
    <source>
        <dbReference type="ARBA" id="ARBA00022723"/>
    </source>
</evidence>